<protein>
    <submittedName>
        <fullName evidence="1">Uncharacterized protein</fullName>
    </submittedName>
</protein>
<comment type="caution">
    <text evidence="1">The sequence shown here is derived from an EMBL/GenBank/DDBJ whole genome shotgun (WGS) entry which is preliminary data.</text>
</comment>
<name>A0A495JWB4_9ACTN</name>
<evidence type="ECO:0000313" key="1">
    <source>
        <dbReference type="EMBL" id="RKR92449.1"/>
    </source>
</evidence>
<dbReference type="Proteomes" id="UP000277671">
    <property type="component" value="Unassembled WGS sequence"/>
</dbReference>
<dbReference type="EMBL" id="RBKT01000001">
    <property type="protein sequence ID" value="RKR92449.1"/>
    <property type="molecule type" value="Genomic_DNA"/>
</dbReference>
<gene>
    <name evidence="1" type="ORF">BDK92_6890</name>
</gene>
<accession>A0A495JWB4</accession>
<sequence length="152" mass="17191">MGESDDALDDLRAELAVGVRAYLGMTERDSAVGEERVQRVCAQLEWFLNGLLRDHPGWTRHRYVDGLLPDTVTVTSPVALEIRAMMIWGKGRSQWIEPFLGTLRLAATADKIESYEFSFGDAAQGLGRTQFRPHRRRPADPARWLFTLTSDD</sequence>
<dbReference type="AlphaFoldDB" id="A0A495JWB4"/>
<dbReference type="RefSeq" id="WP_121160441.1">
    <property type="nucleotide sequence ID" value="NZ_RBKT01000001.1"/>
</dbReference>
<keyword evidence="2" id="KW-1185">Reference proteome</keyword>
<reference evidence="1 2" key="1">
    <citation type="submission" date="2018-10" db="EMBL/GenBank/DDBJ databases">
        <title>Sequencing the genomes of 1000 actinobacteria strains.</title>
        <authorList>
            <person name="Klenk H.-P."/>
        </authorList>
    </citation>
    <scope>NUCLEOTIDE SEQUENCE [LARGE SCALE GENOMIC DNA]</scope>
    <source>
        <strain evidence="1 2">DSM 45175</strain>
    </source>
</reference>
<proteinExistence type="predicted"/>
<dbReference type="OrthoDB" id="9960913at2"/>
<evidence type="ECO:0000313" key="2">
    <source>
        <dbReference type="Proteomes" id="UP000277671"/>
    </source>
</evidence>
<organism evidence="1 2">
    <name type="scientific">Micromonospora pisi</name>
    <dbReference type="NCBI Taxonomy" id="589240"/>
    <lineage>
        <taxon>Bacteria</taxon>
        <taxon>Bacillati</taxon>
        <taxon>Actinomycetota</taxon>
        <taxon>Actinomycetes</taxon>
        <taxon>Micromonosporales</taxon>
        <taxon>Micromonosporaceae</taxon>
        <taxon>Micromonospora</taxon>
    </lineage>
</organism>